<evidence type="ECO:0000256" key="1">
    <source>
        <dbReference type="ARBA" id="ARBA00010652"/>
    </source>
</evidence>
<dbReference type="Pfam" id="PF00823">
    <property type="entry name" value="PPE"/>
    <property type="match status" value="1"/>
</dbReference>
<evidence type="ECO:0000259" key="3">
    <source>
        <dbReference type="Pfam" id="PF00823"/>
    </source>
</evidence>
<evidence type="ECO:0000313" key="4">
    <source>
        <dbReference type="EMBL" id="BBX87921.1"/>
    </source>
</evidence>
<dbReference type="Proteomes" id="UP000465609">
    <property type="component" value="Chromosome"/>
</dbReference>
<protein>
    <recommendedName>
        <fullName evidence="3">PPE domain-containing protein</fullName>
    </recommendedName>
</protein>
<gene>
    <name evidence="4" type="ORF">MAUB_57940</name>
</gene>
<dbReference type="Gene3D" id="1.20.1260.20">
    <property type="entry name" value="PPE superfamily"/>
    <property type="match status" value="1"/>
</dbReference>
<keyword evidence="5" id="KW-1185">Reference proteome</keyword>
<reference evidence="4 5" key="1">
    <citation type="journal article" date="2019" name="Emerg. Microbes Infect.">
        <title>Comprehensive subspecies identification of 175 nontuberculous mycobacteria species based on 7547 genomic profiles.</title>
        <authorList>
            <person name="Matsumoto Y."/>
            <person name="Kinjo T."/>
            <person name="Motooka D."/>
            <person name="Nabeya D."/>
            <person name="Jung N."/>
            <person name="Uechi K."/>
            <person name="Horii T."/>
            <person name="Iida T."/>
            <person name="Fujita J."/>
            <person name="Nakamura S."/>
        </authorList>
    </citation>
    <scope>NUCLEOTIDE SEQUENCE [LARGE SCALE GENOMIC DNA]</scope>
    <source>
        <strain evidence="4 5">JCM 15296</strain>
    </source>
</reference>
<comment type="similarity">
    <text evidence="1">Belongs to the mycobacterial PPE family.</text>
</comment>
<dbReference type="InterPro" id="IPR038332">
    <property type="entry name" value="PPE_sf"/>
</dbReference>
<feature type="domain" description="PPE" evidence="3">
    <location>
        <begin position="6"/>
        <end position="165"/>
    </location>
</feature>
<organism evidence="4 5">
    <name type="scientific">Mycolicibacterium aubagnense</name>
    <dbReference type="NCBI Taxonomy" id="319707"/>
    <lineage>
        <taxon>Bacteria</taxon>
        <taxon>Bacillati</taxon>
        <taxon>Actinomycetota</taxon>
        <taxon>Actinomycetes</taxon>
        <taxon>Mycobacteriales</taxon>
        <taxon>Mycobacteriaceae</taxon>
        <taxon>Mycolicibacterium</taxon>
    </lineage>
</organism>
<evidence type="ECO:0000313" key="5">
    <source>
        <dbReference type="Proteomes" id="UP000465609"/>
    </source>
</evidence>
<feature type="region of interest" description="Disordered" evidence="2">
    <location>
        <begin position="356"/>
        <end position="411"/>
    </location>
</feature>
<dbReference type="RefSeq" id="WP_138230355.1">
    <property type="nucleotide sequence ID" value="NZ_AP022577.1"/>
</dbReference>
<evidence type="ECO:0000256" key="2">
    <source>
        <dbReference type="SAM" id="MobiDB-lite"/>
    </source>
</evidence>
<proteinExistence type="inferred from homology"/>
<name>A0ABM7IMB0_9MYCO</name>
<dbReference type="InterPro" id="IPR000030">
    <property type="entry name" value="PPE_dom"/>
</dbReference>
<dbReference type="EMBL" id="AP022577">
    <property type="protein sequence ID" value="BBX87921.1"/>
    <property type="molecule type" value="Genomic_DNA"/>
</dbReference>
<sequence>MPYHPWGESTPEINASVIETGSTSATWAAASAAWLGLASATLATMGITGGQMMASLASISGVRSMTHQAATPPFLTWLGSMAGIAFKQAAICAVVAESYGVTRSSMIPSMQSINNRVREAAAEASNFFGQNTPLIGALNAEYGAYTMQNASIGSTYGEVITAATLPVPIPPPPPLSNAASALADAGDAMSQAGQLASQAGGNASSQAAAQASQAVGQGGSQAGGVSQMSSLFSAPMQALQSAGQGMSNPLQGIQGLLSGPMQAFGSASGLGGLLNGGSTGSSFAPALAGVGGLPLGGASPVGAGVGAGGVSMGGVGGMGGLGPALTSKSESSSGSANRTSVLSGISVAPTQEKLAGATVNGTPGGMAPPAAAGAGEGQRSRRGETVLASYTPAGQDAAARSAEGSERELFD</sequence>
<accession>A0ABM7IMB0</accession>
<dbReference type="SUPFAM" id="SSF140459">
    <property type="entry name" value="PE/PPE dimer-like"/>
    <property type="match status" value="1"/>
</dbReference>